<organism evidence="4 5">
    <name type="scientific">Imperialibacter roseus</name>
    <dbReference type="NCBI Taxonomy" id="1324217"/>
    <lineage>
        <taxon>Bacteria</taxon>
        <taxon>Pseudomonadati</taxon>
        <taxon>Bacteroidota</taxon>
        <taxon>Cytophagia</taxon>
        <taxon>Cytophagales</taxon>
        <taxon>Flammeovirgaceae</taxon>
        <taxon>Imperialibacter</taxon>
    </lineage>
</organism>
<keyword evidence="5" id="KW-1185">Reference proteome</keyword>
<evidence type="ECO:0000313" key="5">
    <source>
        <dbReference type="Proteomes" id="UP001302349"/>
    </source>
</evidence>
<gene>
    <name evidence="4" type="ORF">RT717_02030</name>
</gene>
<dbReference type="InterPro" id="IPR052173">
    <property type="entry name" value="Beta-lactam_resp_regulator"/>
</dbReference>
<accession>A0ABZ0IQX6</accession>
<dbReference type="InterPro" id="IPR008756">
    <property type="entry name" value="Peptidase_M56"/>
</dbReference>
<evidence type="ECO:0000259" key="3">
    <source>
        <dbReference type="Pfam" id="PF05569"/>
    </source>
</evidence>
<evidence type="ECO:0000313" key="4">
    <source>
        <dbReference type="EMBL" id="WOK07399.1"/>
    </source>
</evidence>
<evidence type="ECO:0000256" key="2">
    <source>
        <dbReference type="SAM" id="Phobius"/>
    </source>
</evidence>
<feature type="coiled-coil region" evidence="1">
    <location>
        <begin position="506"/>
        <end position="628"/>
    </location>
</feature>
<keyword evidence="2" id="KW-1133">Transmembrane helix</keyword>
<dbReference type="Gene3D" id="3.30.2010.10">
    <property type="entry name" value="Metalloproteases ('zincins'), catalytic domain"/>
    <property type="match status" value="1"/>
</dbReference>
<dbReference type="Pfam" id="PF05569">
    <property type="entry name" value="Peptidase_M56"/>
    <property type="match status" value="1"/>
</dbReference>
<feature type="domain" description="Peptidase M56" evidence="3">
    <location>
        <begin position="30"/>
        <end position="279"/>
    </location>
</feature>
<evidence type="ECO:0000256" key="1">
    <source>
        <dbReference type="SAM" id="Coils"/>
    </source>
</evidence>
<sequence length="698" mass="78349">MNMLRPYLSDTLVQALGWTFLHSLWVGALLSVIFLGVRWIMKSYSAQSKYVAGLSFLSLLPAIMLLIFVYTFNELAHVSPSSTPEMEVGTTQLAEFTTGAADVVSQTAEVPFYVGWLDEIRTYYFYKYHSFLVTVWLIGVALLSAQNIGGYFYSGRLRKQGLLEPGEELIKAFNSLLKASGVSKGVLLMESLLVKAPVLVGYFKPVILLPIGLASSLSASEVEAILAHEIAHIRRHDFLVNILQCCVEVLFFYHPGVWVIGSAIRSERENCCDDIAVRLSGNSMSLALALTHVEEWKLTSNVALGFSGNRNSLLNRIKRIINDKTMKAQNRDGNLLAIAIIAGLCLSTLTALKGIDYEMVQEIPAQEEVAQEPIEVEPAIEMTEPVQSEEPFVVAEVEPVEEREATVAVVVSADTLIQGEAAPLPALAPVSDRASMLPLPGTPPLPPMDAVLQAGSPDMYSLAAPRARWSYSQSADRVWEAAATGSDTVVWDAPAPADTREFAMHMQDMAREMAHMQEHMAREMAERAVEMSKAAENMSLHHEEMASEMARHQQEMAEEMAERHREMAEKHALMAQEFGEKHQEEMLKHQEEMMNEQKKMFAIQQTEMKKMEAEMRLHEEKMKVFEKELRSELVKDGIISLKDDHFKLRINGKELTVNGDRQSAEMYKKYRKLIQEKFGDGYTFDEDSNEEMNMSFSF</sequence>
<feature type="transmembrane region" description="Helical" evidence="2">
    <location>
        <begin position="131"/>
        <end position="153"/>
    </location>
</feature>
<dbReference type="PANTHER" id="PTHR34978:SF3">
    <property type="entry name" value="SLR0241 PROTEIN"/>
    <property type="match status" value="1"/>
</dbReference>
<feature type="transmembrane region" description="Helical" evidence="2">
    <location>
        <begin position="334"/>
        <end position="352"/>
    </location>
</feature>
<feature type="transmembrane region" description="Helical" evidence="2">
    <location>
        <begin position="20"/>
        <end position="41"/>
    </location>
</feature>
<keyword evidence="2" id="KW-0472">Membrane</keyword>
<dbReference type="RefSeq" id="WP_317490077.1">
    <property type="nucleotide sequence ID" value="NZ_CP136051.1"/>
</dbReference>
<protein>
    <submittedName>
        <fullName evidence="4">M56 family metallopeptidase</fullName>
    </submittedName>
</protein>
<dbReference type="CDD" id="cd07341">
    <property type="entry name" value="M56_BlaR1_MecR1_like"/>
    <property type="match status" value="1"/>
</dbReference>
<name>A0ABZ0IQX6_9BACT</name>
<reference evidence="4 5" key="1">
    <citation type="journal article" date="2023" name="Microbiol. Resour. Announc.">
        <title>Complete Genome Sequence of Imperialibacter roseus strain P4T.</title>
        <authorList>
            <person name="Tizabi D.R."/>
            <person name="Bachvaroff T."/>
            <person name="Hill R.T."/>
        </authorList>
    </citation>
    <scope>NUCLEOTIDE SEQUENCE [LARGE SCALE GENOMIC DNA]</scope>
    <source>
        <strain evidence="4 5">P4T</strain>
    </source>
</reference>
<dbReference type="Proteomes" id="UP001302349">
    <property type="component" value="Chromosome"/>
</dbReference>
<dbReference type="PANTHER" id="PTHR34978">
    <property type="entry name" value="POSSIBLE SENSOR-TRANSDUCER PROTEIN BLAR"/>
    <property type="match status" value="1"/>
</dbReference>
<proteinExistence type="predicted"/>
<keyword evidence="2" id="KW-0812">Transmembrane</keyword>
<dbReference type="EMBL" id="CP136051">
    <property type="protein sequence ID" value="WOK07399.1"/>
    <property type="molecule type" value="Genomic_DNA"/>
</dbReference>
<keyword evidence="1" id="KW-0175">Coiled coil</keyword>
<feature type="transmembrane region" description="Helical" evidence="2">
    <location>
        <begin position="50"/>
        <end position="72"/>
    </location>
</feature>